<evidence type="ECO:0000313" key="3">
    <source>
        <dbReference type="Proteomes" id="UP000467700"/>
    </source>
</evidence>
<keyword evidence="3" id="KW-1185">Reference proteome</keyword>
<sequence length="643" mass="71127">MYACVSSLLPDQYQHHQHQHQHDKLNTTHRVLDTDVDAPTNPLELLRYEQNMAAHLPTFSPTPASPPFPLAPLSFSTVYPSPFLLSFLSFLSFPLSFLLTVHHLPLPPLRPPTRHLAPRHPGELLKALGKGGKGGEEGRERARCVRQVYVGPASEPPYAIRHLDAGLISASASVTDTRTKAQTKAPNAKKYLARLLHVVEHCLPHLYVLEWNLPAPTLKEFVWKGHLLGPVLLPPPPSSFLHPANDDSDCDNSNDSDGKLPDFPHLRSVVLDRASPDCTLLLQHLVGENTRVSALALDSATSSTSSFLRSRGYVSSLTSFAWANTRAAEGSEGEESVLAFLKENAQIEKFEVTAGVDAGWAEGALLPLLRSFQSLTSLKMVFSAEDVPESSLSALAALSNLRTLCIAAGPAYPASPSWYPEHEVMGRVLAPMKELRRLVVMRDTYEVKAHALAPRREGGGGYYRVRTVPEGVEVEEWLTPAEVEVYRGTGPMLEFGVVREELVYHLVMCRRPPGLLPTANRLECVFPPSLGIRLDNRERKRPSNPPIKSINVSYYLVLNIFGAHRCNRGQVAVSHPLLSYIKPNILIIRPAYTSPLHSKISTCCKTAWRSQARQTPHFLSLSKNMTRRSPLSSASLCRPNLPR</sequence>
<proteinExistence type="predicted"/>
<name>A0A8S0VV05_CYCAE</name>
<dbReference type="Proteomes" id="UP000467700">
    <property type="component" value="Unassembled WGS sequence"/>
</dbReference>
<reference evidence="2 3" key="1">
    <citation type="submission" date="2020-01" db="EMBL/GenBank/DDBJ databases">
        <authorList>
            <person name="Gupta K D."/>
        </authorList>
    </citation>
    <scope>NUCLEOTIDE SEQUENCE [LARGE SCALE GENOMIC DNA]</scope>
</reference>
<dbReference type="AlphaFoldDB" id="A0A8S0VV05"/>
<accession>A0A8S0VV05</accession>
<gene>
    <name evidence="2" type="ORF">AAE3_LOCUS13198</name>
</gene>
<evidence type="ECO:0000313" key="2">
    <source>
        <dbReference type="EMBL" id="CAA7271200.1"/>
    </source>
</evidence>
<comment type="caution">
    <text evidence="2">The sequence shown here is derived from an EMBL/GenBank/DDBJ whole genome shotgun (WGS) entry which is preliminary data.</text>
</comment>
<feature type="region of interest" description="Disordered" evidence="1">
    <location>
        <begin position="239"/>
        <end position="258"/>
    </location>
</feature>
<dbReference type="EMBL" id="CACVBS010000101">
    <property type="protein sequence ID" value="CAA7271200.1"/>
    <property type="molecule type" value="Genomic_DNA"/>
</dbReference>
<organism evidence="2 3">
    <name type="scientific">Cyclocybe aegerita</name>
    <name type="common">Black poplar mushroom</name>
    <name type="synonym">Agrocybe aegerita</name>
    <dbReference type="NCBI Taxonomy" id="1973307"/>
    <lineage>
        <taxon>Eukaryota</taxon>
        <taxon>Fungi</taxon>
        <taxon>Dikarya</taxon>
        <taxon>Basidiomycota</taxon>
        <taxon>Agaricomycotina</taxon>
        <taxon>Agaricomycetes</taxon>
        <taxon>Agaricomycetidae</taxon>
        <taxon>Agaricales</taxon>
        <taxon>Agaricineae</taxon>
        <taxon>Bolbitiaceae</taxon>
        <taxon>Cyclocybe</taxon>
    </lineage>
</organism>
<evidence type="ECO:0000256" key="1">
    <source>
        <dbReference type="SAM" id="MobiDB-lite"/>
    </source>
</evidence>
<dbReference type="OrthoDB" id="3257981at2759"/>
<protein>
    <submittedName>
        <fullName evidence="2">Uncharacterized protein</fullName>
    </submittedName>
</protein>